<dbReference type="SUPFAM" id="SSF53756">
    <property type="entry name" value="UDP-Glycosyltransferase/glycogen phosphorylase"/>
    <property type="match status" value="1"/>
</dbReference>
<dbReference type="Gene3D" id="3.40.50.2000">
    <property type="entry name" value="Glycogen Phosphorylase B"/>
    <property type="match status" value="2"/>
</dbReference>
<evidence type="ECO:0000259" key="2">
    <source>
        <dbReference type="Pfam" id="PF00534"/>
    </source>
</evidence>
<dbReference type="PANTHER" id="PTHR45947:SF3">
    <property type="entry name" value="SULFOQUINOVOSYL TRANSFERASE SQD2"/>
    <property type="match status" value="1"/>
</dbReference>
<dbReference type="AlphaFoldDB" id="A0A2Z4AKG7"/>
<organism evidence="4 5">
    <name type="scientific">Candidatus Moanibacter tarae</name>
    <dbReference type="NCBI Taxonomy" id="2200854"/>
    <lineage>
        <taxon>Bacteria</taxon>
        <taxon>Pseudomonadati</taxon>
        <taxon>Verrucomicrobiota</taxon>
        <taxon>Opitutia</taxon>
        <taxon>Puniceicoccales</taxon>
        <taxon>Puniceicoccales incertae sedis</taxon>
        <taxon>Candidatus Moanibacter</taxon>
    </lineage>
</organism>
<keyword evidence="1" id="KW-0812">Transmembrane</keyword>
<dbReference type="EMBL" id="CP029803">
    <property type="protein sequence ID" value="AWT61054.1"/>
    <property type="molecule type" value="Genomic_DNA"/>
</dbReference>
<evidence type="ECO:0000259" key="3">
    <source>
        <dbReference type="Pfam" id="PF13439"/>
    </source>
</evidence>
<feature type="domain" description="Glycosyltransferase subfamily 4-like N-terminal" evidence="3">
    <location>
        <begin position="28"/>
        <end position="186"/>
    </location>
</feature>
<keyword evidence="4" id="KW-0808">Transferase</keyword>
<evidence type="ECO:0000313" key="5">
    <source>
        <dbReference type="Proteomes" id="UP000247465"/>
    </source>
</evidence>
<dbReference type="PANTHER" id="PTHR45947">
    <property type="entry name" value="SULFOQUINOVOSYL TRANSFERASE SQD2"/>
    <property type="match status" value="1"/>
</dbReference>
<keyword evidence="1" id="KW-0472">Membrane</keyword>
<dbReference type="InterPro" id="IPR050194">
    <property type="entry name" value="Glycosyltransferase_grp1"/>
</dbReference>
<feature type="transmembrane region" description="Helical" evidence="1">
    <location>
        <begin position="70"/>
        <end position="89"/>
    </location>
</feature>
<dbReference type="InterPro" id="IPR028098">
    <property type="entry name" value="Glyco_trans_4-like_N"/>
</dbReference>
<accession>A0A2Z4AKG7</accession>
<dbReference type="Pfam" id="PF13439">
    <property type="entry name" value="Glyco_transf_4"/>
    <property type="match status" value="1"/>
</dbReference>
<keyword evidence="4" id="KW-0328">Glycosyltransferase</keyword>
<protein>
    <submittedName>
        <fullName evidence="4">GDP-mannose-dependent alpha-(1-6)-phosphatidylinositol monomannoside mannosyltransferase</fullName>
    </submittedName>
</protein>
<dbReference type="GO" id="GO:0016757">
    <property type="term" value="F:glycosyltransferase activity"/>
    <property type="evidence" value="ECO:0007669"/>
    <property type="project" value="UniProtKB-KW"/>
</dbReference>
<dbReference type="InterPro" id="IPR001296">
    <property type="entry name" value="Glyco_trans_1"/>
</dbReference>
<evidence type="ECO:0000313" key="4">
    <source>
        <dbReference type="EMBL" id="AWT61054.1"/>
    </source>
</evidence>
<gene>
    <name evidence="4" type="primary">pimB</name>
    <name evidence="4" type="ORF">DF168_02280</name>
</gene>
<evidence type="ECO:0000256" key="1">
    <source>
        <dbReference type="SAM" id="Phobius"/>
    </source>
</evidence>
<proteinExistence type="predicted"/>
<dbReference type="KEGG" id="mtar:DF168_02280"/>
<dbReference type="Proteomes" id="UP000247465">
    <property type="component" value="Chromosome"/>
</dbReference>
<name>A0A2Z4AKG7_9BACT</name>
<reference evidence="4 5" key="1">
    <citation type="submission" date="2018-06" db="EMBL/GenBank/DDBJ databases">
        <title>Draft Genome Sequence of a Novel Marine Bacterium Related to the Verrucomicrobia.</title>
        <authorList>
            <person name="Vosseberg J."/>
            <person name="Martijn J."/>
            <person name="Ettema T.J.G."/>
        </authorList>
    </citation>
    <scope>NUCLEOTIDE SEQUENCE [LARGE SCALE GENOMIC DNA]</scope>
    <source>
        <strain evidence="4">TARA_B100001123</strain>
    </source>
</reference>
<dbReference type="CDD" id="cd03801">
    <property type="entry name" value="GT4_PimA-like"/>
    <property type="match status" value="1"/>
</dbReference>
<keyword evidence="1" id="KW-1133">Transmembrane helix</keyword>
<dbReference type="Pfam" id="PF00534">
    <property type="entry name" value="Glycos_transf_1"/>
    <property type="match status" value="1"/>
</dbReference>
<feature type="domain" description="Glycosyl transferase family 1" evidence="2">
    <location>
        <begin position="196"/>
        <end position="363"/>
    </location>
</feature>
<sequence>MRNDQIRERPANRTPVIIITHEFYPRKSGIAIYVQEMAKSIQEKGYEVTVWAPSASKVNKRHFPYTVRTLPVSFSFGFMFPFAFVYYLIRHRKEISRSILFLPEPGFIHSMIYLQLLPLIQPAKLVVALHGSEIYSFASFLHRRLLFRRFLQNADRIAVVSRFTRNLLDSFFPNFHGKTVVTANALRTDLPRDLSEPEKDPNSKIILTVARIYPRKGQIYVLEALGKLPLKERMETVYWIVGPANRKHYLKRLVTYAKNHSINIKIFGEVNEEELSQIYRQADIFAMTSVPYKRSIEGFGLSYLEASSFGLPVVGFRFGGVNEAVKDGETGLLCDQRDTDALAKNFHKLLKNKGLRDLIGRHGISWAKQNSWPANANALLRNL</sequence>